<dbReference type="EMBL" id="CACRXK020024479">
    <property type="protein sequence ID" value="CAB4038694.1"/>
    <property type="molecule type" value="Genomic_DNA"/>
</dbReference>
<reference evidence="8" key="1">
    <citation type="submission" date="2020-04" db="EMBL/GenBank/DDBJ databases">
        <authorList>
            <person name="Alioto T."/>
            <person name="Alioto T."/>
            <person name="Gomez Garrido J."/>
        </authorList>
    </citation>
    <scope>NUCLEOTIDE SEQUENCE</scope>
    <source>
        <strain evidence="8">A484AB</strain>
    </source>
</reference>
<dbReference type="SMART" id="SM00202">
    <property type="entry name" value="SR"/>
    <property type="match status" value="2"/>
</dbReference>
<dbReference type="PROSITE" id="PS00010">
    <property type="entry name" value="ASX_HYDROXYL"/>
    <property type="match status" value="2"/>
</dbReference>
<keyword evidence="4 7" id="KW-1015">Disulfide bond</keyword>
<feature type="disulfide bond" evidence="7">
    <location>
        <begin position="157"/>
        <end position="221"/>
    </location>
</feature>
<gene>
    <name evidence="8" type="ORF">PACLA_8A073599</name>
</gene>
<keyword evidence="9" id="KW-1185">Reference proteome</keyword>
<sequence length="315" mass="33423">MSGICVICQIFVLIVTEKSKVVRLLGPSASNGTGRVEVFYNGRWGTVCDDSWDMYDAKVVCRALGYPYAAKALHGRDVPDGTGQIWLDDVGCTGSEQSLINCSHNGWGSHNCGHSEDAGVQCFAALTGVNVRLQGPSSSNGAGRVEVFYNGRWGTVCDDGWDINDATVVCRQLGFISAVKALQGSNVPDGTGQIWLDDVSCTGHEQNLINCSHKGWGDYNCAHSEDAGVECYSIDVDECSLGLDNCANNSQCINTNGSFLCRCNHGYSGNGVFCSDINECSLSIDNCHTNASCTNIGGSFVCTCDSGYTGNGTVC</sequence>
<feature type="disulfide bond" evidence="7">
    <location>
        <begin position="170"/>
        <end position="231"/>
    </location>
</feature>
<dbReference type="GO" id="GO:0045217">
    <property type="term" value="P:cell-cell junction maintenance"/>
    <property type="evidence" value="ECO:0007669"/>
    <property type="project" value="TreeGrafter"/>
</dbReference>
<evidence type="ECO:0000256" key="5">
    <source>
        <dbReference type="ARBA" id="ARBA00023180"/>
    </source>
</evidence>
<dbReference type="Proteomes" id="UP001152795">
    <property type="component" value="Unassembled WGS sequence"/>
</dbReference>
<dbReference type="InterPro" id="IPR036772">
    <property type="entry name" value="SRCR-like_dom_sf"/>
</dbReference>
<name>A0A7D9LUA6_PARCT</name>
<dbReference type="Pfam" id="PF07645">
    <property type="entry name" value="EGF_CA"/>
    <property type="match status" value="1"/>
</dbReference>
<evidence type="ECO:0000256" key="3">
    <source>
        <dbReference type="ARBA" id="ARBA00022737"/>
    </source>
</evidence>
<dbReference type="SUPFAM" id="SSF56487">
    <property type="entry name" value="SRCR-like"/>
    <property type="match status" value="2"/>
</dbReference>
<feature type="non-terminal residue" evidence="8">
    <location>
        <position position="315"/>
    </location>
</feature>
<evidence type="ECO:0000256" key="2">
    <source>
        <dbReference type="ARBA" id="ARBA00022729"/>
    </source>
</evidence>
<dbReference type="AlphaFoldDB" id="A0A7D9LUA6"/>
<dbReference type="InterPro" id="IPR000742">
    <property type="entry name" value="EGF"/>
</dbReference>
<dbReference type="InterPro" id="IPR053243">
    <property type="entry name" value="SJ_maturation_regulator"/>
</dbReference>
<dbReference type="PANTHER" id="PTHR47653">
    <property type="entry name" value="PROTEIN BARK BEETLE"/>
    <property type="match status" value="1"/>
</dbReference>
<dbReference type="PROSITE" id="PS01187">
    <property type="entry name" value="EGF_CA"/>
    <property type="match status" value="1"/>
</dbReference>
<evidence type="ECO:0000313" key="9">
    <source>
        <dbReference type="Proteomes" id="UP001152795"/>
    </source>
</evidence>
<dbReference type="Pfam" id="PF00530">
    <property type="entry name" value="SRCR"/>
    <property type="match status" value="2"/>
</dbReference>
<dbReference type="SMART" id="SM00179">
    <property type="entry name" value="EGF_CA"/>
    <property type="match status" value="2"/>
</dbReference>
<evidence type="ECO:0000256" key="4">
    <source>
        <dbReference type="ARBA" id="ARBA00023157"/>
    </source>
</evidence>
<proteinExistence type="predicted"/>
<dbReference type="Pfam" id="PF12947">
    <property type="entry name" value="EGF_3"/>
    <property type="match status" value="1"/>
</dbReference>
<dbReference type="GO" id="GO:0016020">
    <property type="term" value="C:membrane"/>
    <property type="evidence" value="ECO:0007669"/>
    <property type="project" value="InterPro"/>
</dbReference>
<keyword evidence="5" id="KW-0325">Glycoprotein</keyword>
<dbReference type="FunFam" id="3.10.250.10:FF:000001">
    <property type="entry name" value="Lysyl oxidase 4 isoform X1"/>
    <property type="match status" value="1"/>
</dbReference>
<feature type="disulfide bond" evidence="7">
    <location>
        <begin position="92"/>
        <end position="102"/>
    </location>
</feature>
<keyword evidence="2" id="KW-0732">Signal</keyword>
<dbReference type="PROSITE" id="PS01186">
    <property type="entry name" value="EGF_2"/>
    <property type="match status" value="1"/>
</dbReference>
<dbReference type="OrthoDB" id="547291at2759"/>
<dbReference type="GO" id="GO:0005509">
    <property type="term" value="F:calcium ion binding"/>
    <property type="evidence" value="ECO:0007669"/>
    <property type="project" value="InterPro"/>
</dbReference>
<dbReference type="FunFam" id="2.10.25.10:FF:000038">
    <property type="entry name" value="Fibrillin 2"/>
    <property type="match status" value="2"/>
</dbReference>
<evidence type="ECO:0000256" key="7">
    <source>
        <dbReference type="PROSITE-ProRule" id="PRU00196"/>
    </source>
</evidence>
<dbReference type="InterPro" id="IPR018097">
    <property type="entry name" value="EGF_Ca-bd_CS"/>
</dbReference>
<dbReference type="SMART" id="SM00181">
    <property type="entry name" value="EGF"/>
    <property type="match status" value="2"/>
</dbReference>
<protein>
    <submittedName>
        <fullName evidence="8">Deleted in malignant brain tumors 1 -like</fullName>
    </submittedName>
</protein>
<comment type="caution">
    <text evidence="8">The sequence shown here is derived from an EMBL/GenBank/DDBJ whole genome shotgun (WGS) entry which is preliminary data.</text>
</comment>
<feature type="disulfide bond" evidence="7">
    <location>
        <begin position="201"/>
        <end position="211"/>
    </location>
</feature>
<dbReference type="InterPro" id="IPR001190">
    <property type="entry name" value="SRCR"/>
</dbReference>
<evidence type="ECO:0000256" key="6">
    <source>
        <dbReference type="PROSITE-ProRule" id="PRU00076"/>
    </source>
</evidence>
<feature type="disulfide bond" evidence="7">
    <location>
        <begin position="48"/>
        <end position="112"/>
    </location>
</feature>
<evidence type="ECO:0000313" key="8">
    <source>
        <dbReference type="EMBL" id="CAB4038694.1"/>
    </source>
</evidence>
<dbReference type="Gene3D" id="2.10.25.10">
    <property type="entry name" value="Laminin"/>
    <property type="match status" value="2"/>
</dbReference>
<dbReference type="InterPro" id="IPR001881">
    <property type="entry name" value="EGF-like_Ca-bd_dom"/>
</dbReference>
<dbReference type="Gene3D" id="3.10.250.10">
    <property type="entry name" value="SRCR-like domain"/>
    <property type="match status" value="2"/>
</dbReference>
<dbReference type="InterPro" id="IPR049883">
    <property type="entry name" value="NOTCH1_EGF-like"/>
</dbReference>
<dbReference type="PROSITE" id="PS50026">
    <property type="entry name" value="EGF_3"/>
    <property type="match status" value="2"/>
</dbReference>
<dbReference type="InterPro" id="IPR024731">
    <property type="entry name" value="NELL2-like_EGF"/>
</dbReference>
<comment type="caution">
    <text evidence="6">Lacks conserved residue(s) required for the propagation of feature annotation.</text>
</comment>
<dbReference type="PROSITE" id="PS50287">
    <property type="entry name" value="SRCR_2"/>
    <property type="match status" value="2"/>
</dbReference>
<dbReference type="PANTHER" id="PTHR47653:SF1">
    <property type="entry name" value="DELETED IN MALIGNANT BRAIN TUMORS 1 PROTEIN"/>
    <property type="match status" value="1"/>
</dbReference>
<dbReference type="CDD" id="cd00054">
    <property type="entry name" value="EGF_CA"/>
    <property type="match status" value="2"/>
</dbReference>
<accession>A0A7D9LUA6</accession>
<organism evidence="8 9">
    <name type="scientific">Paramuricea clavata</name>
    <name type="common">Red gorgonian</name>
    <name type="synonym">Violescent sea-whip</name>
    <dbReference type="NCBI Taxonomy" id="317549"/>
    <lineage>
        <taxon>Eukaryota</taxon>
        <taxon>Metazoa</taxon>
        <taxon>Cnidaria</taxon>
        <taxon>Anthozoa</taxon>
        <taxon>Octocorallia</taxon>
        <taxon>Malacalcyonacea</taxon>
        <taxon>Plexauridae</taxon>
        <taxon>Paramuricea</taxon>
    </lineage>
</organism>
<feature type="disulfide bond" evidence="7">
    <location>
        <begin position="61"/>
        <end position="122"/>
    </location>
</feature>
<dbReference type="SUPFAM" id="SSF57196">
    <property type="entry name" value="EGF/Laminin"/>
    <property type="match status" value="2"/>
</dbReference>
<evidence type="ECO:0000256" key="1">
    <source>
        <dbReference type="ARBA" id="ARBA00022536"/>
    </source>
</evidence>
<keyword evidence="3" id="KW-0677">Repeat</keyword>
<dbReference type="InterPro" id="IPR000152">
    <property type="entry name" value="EGF-type_Asp/Asn_hydroxyl_site"/>
</dbReference>
<dbReference type="PRINTS" id="PR00258">
    <property type="entry name" value="SPERACTRCPTR"/>
</dbReference>
<dbReference type="FunFam" id="3.10.250.10:FF:000011">
    <property type="entry name" value="Scavenger receptor class A member 5"/>
    <property type="match status" value="1"/>
</dbReference>
<keyword evidence="1 6" id="KW-0245">EGF-like domain</keyword>